<keyword evidence="9" id="KW-1185">Reference proteome</keyword>
<evidence type="ECO:0000256" key="2">
    <source>
        <dbReference type="ARBA" id="ARBA00009347"/>
    </source>
</evidence>
<evidence type="ECO:0000259" key="7">
    <source>
        <dbReference type="Pfam" id="PF02771"/>
    </source>
</evidence>
<dbReference type="PANTHER" id="PTHR43884">
    <property type="entry name" value="ACYL-COA DEHYDROGENASE"/>
    <property type="match status" value="1"/>
</dbReference>
<accession>A0A372G370</accession>
<feature type="domain" description="Acyl-CoA dehydrogenase/oxidase N-terminal" evidence="7">
    <location>
        <begin position="34"/>
        <end position="108"/>
    </location>
</feature>
<dbReference type="Gene3D" id="1.20.140.10">
    <property type="entry name" value="Butyryl-CoA Dehydrogenase, subunit A, domain 3"/>
    <property type="match status" value="1"/>
</dbReference>
<evidence type="ECO:0000313" key="8">
    <source>
        <dbReference type="EMBL" id="RFS47408.1"/>
    </source>
</evidence>
<comment type="similarity">
    <text evidence="2">Belongs to the acyl-CoA dehydrogenase family.</text>
</comment>
<feature type="domain" description="Acyl-CoA dehydrogenase/oxidase C-terminal" evidence="6">
    <location>
        <begin position="222"/>
        <end position="345"/>
    </location>
</feature>
<dbReference type="SUPFAM" id="SSF47203">
    <property type="entry name" value="Acyl-CoA dehydrogenase C-terminal domain-like"/>
    <property type="match status" value="1"/>
</dbReference>
<dbReference type="Pfam" id="PF02771">
    <property type="entry name" value="Acyl-CoA_dh_N"/>
    <property type="match status" value="1"/>
</dbReference>
<comment type="caution">
    <text evidence="8">The sequence shown here is derived from an EMBL/GenBank/DDBJ whole genome shotgun (WGS) entry which is preliminary data.</text>
</comment>
<dbReference type="OrthoDB" id="4607453at2"/>
<dbReference type="InterPro" id="IPR009100">
    <property type="entry name" value="AcylCoA_DH/oxidase_NM_dom_sf"/>
</dbReference>
<dbReference type="EMBL" id="QVFU01000003">
    <property type="protein sequence ID" value="RFS47408.1"/>
    <property type="molecule type" value="Genomic_DNA"/>
</dbReference>
<dbReference type="InterPro" id="IPR009075">
    <property type="entry name" value="AcylCo_DH/oxidase_C"/>
</dbReference>
<protein>
    <submittedName>
        <fullName evidence="8">Acyl-CoA dehydrogenase</fullName>
    </submittedName>
</protein>
<keyword evidence="5" id="KW-0560">Oxidoreductase</keyword>
<dbReference type="AlphaFoldDB" id="A0A372G370"/>
<dbReference type="Pfam" id="PF00441">
    <property type="entry name" value="Acyl-CoA_dh_1"/>
    <property type="match status" value="1"/>
</dbReference>
<dbReference type="GO" id="GO:0050660">
    <property type="term" value="F:flavin adenine dinucleotide binding"/>
    <property type="evidence" value="ECO:0007669"/>
    <property type="project" value="InterPro"/>
</dbReference>
<organism evidence="8 9">
    <name type="scientific">Micromonospora craniellae</name>
    <dbReference type="NCBI Taxonomy" id="2294034"/>
    <lineage>
        <taxon>Bacteria</taxon>
        <taxon>Bacillati</taxon>
        <taxon>Actinomycetota</taxon>
        <taxon>Actinomycetes</taxon>
        <taxon>Micromonosporales</taxon>
        <taxon>Micromonosporaceae</taxon>
        <taxon>Micromonospora</taxon>
    </lineage>
</organism>
<proteinExistence type="inferred from homology"/>
<evidence type="ECO:0000259" key="6">
    <source>
        <dbReference type="Pfam" id="PF00441"/>
    </source>
</evidence>
<evidence type="ECO:0000256" key="4">
    <source>
        <dbReference type="ARBA" id="ARBA00022827"/>
    </source>
</evidence>
<dbReference type="SUPFAM" id="SSF56645">
    <property type="entry name" value="Acyl-CoA dehydrogenase NM domain-like"/>
    <property type="match status" value="1"/>
</dbReference>
<dbReference type="GO" id="GO:0003995">
    <property type="term" value="F:acyl-CoA dehydrogenase activity"/>
    <property type="evidence" value="ECO:0007669"/>
    <property type="project" value="TreeGrafter"/>
</dbReference>
<dbReference type="InterPro" id="IPR036250">
    <property type="entry name" value="AcylCo_DH-like_C"/>
</dbReference>
<evidence type="ECO:0000256" key="3">
    <source>
        <dbReference type="ARBA" id="ARBA00022630"/>
    </source>
</evidence>
<reference evidence="8 9" key="1">
    <citation type="submission" date="2018-08" db="EMBL/GenBank/DDBJ databases">
        <title>Verrucosispora craniellae sp. nov., isolated from a marine sponge in the South China Sea.</title>
        <authorList>
            <person name="Li L."/>
            <person name="Lin H.W."/>
        </authorList>
    </citation>
    <scope>NUCLEOTIDE SEQUENCE [LARGE SCALE GENOMIC DNA]</scope>
    <source>
        <strain evidence="8 9">LHW63014</strain>
    </source>
</reference>
<comment type="cofactor">
    <cofactor evidence="1">
        <name>FAD</name>
        <dbReference type="ChEBI" id="CHEBI:57692"/>
    </cofactor>
</comment>
<dbReference type="RefSeq" id="WP_117226847.1">
    <property type="nucleotide sequence ID" value="NZ_CP061725.1"/>
</dbReference>
<evidence type="ECO:0000256" key="1">
    <source>
        <dbReference type="ARBA" id="ARBA00001974"/>
    </source>
</evidence>
<dbReference type="InterPro" id="IPR037069">
    <property type="entry name" value="AcylCoA_DH/ox_N_sf"/>
</dbReference>
<dbReference type="PANTHER" id="PTHR43884:SF20">
    <property type="entry name" value="ACYL-COA DEHYDROGENASE FADE28"/>
    <property type="match status" value="1"/>
</dbReference>
<sequence length="354" mass="35795">MTAAKEVAAELGTALRDFLGGYATPVVPVEDGERVWSRLCGELGLAGLLVPESRGGLGFGAAELVAVAAELGRAVVGGPFVPGAVAAATALSAVGTPRSDELLEGIAAGSPLPTLVHVPFASGRRVAASTAADGALTLTGTVGPVLAVPPPCPVLVPADVAGSPVLALVAPDAPGATLTPLPSLDLSRPAWRAGFHETPATVLADGVTAAEAIRRAEIATCIALGAECVGVAGHALELTVDHAKTRHQFGRPIGAFQALAHTLADLTVTVEVARSAAAYVTRCGGDERSTHTLAVKASEAAVTVTTEAIQLHGGIGFTWEYPAHVLLRRAHSAAVLAGTPDQHRRALFALVDER</sequence>
<name>A0A372G370_9ACTN</name>
<evidence type="ECO:0000256" key="5">
    <source>
        <dbReference type="ARBA" id="ARBA00023002"/>
    </source>
</evidence>
<gene>
    <name evidence="8" type="ORF">D0Q02_05250</name>
</gene>
<evidence type="ECO:0000313" key="9">
    <source>
        <dbReference type="Proteomes" id="UP000262621"/>
    </source>
</evidence>
<keyword evidence="4" id="KW-0274">FAD</keyword>
<dbReference type="Proteomes" id="UP000262621">
    <property type="component" value="Unassembled WGS sequence"/>
</dbReference>
<dbReference type="Gene3D" id="1.10.540.10">
    <property type="entry name" value="Acyl-CoA dehydrogenase/oxidase, N-terminal domain"/>
    <property type="match status" value="1"/>
</dbReference>
<dbReference type="InterPro" id="IPR013786">
    <property type="entry name" value="AcylCoA_DH/ox_N"/>
</dbReference>
<keyword evidence="3" id="KW-0285">Flavoprotein</keyword>